<accession>A0A540MSQ4</accession>
<evidence type="ECO:0000256" key="1">
    <source>
        <dbReference type="ARBA" id="ARBA00022857"/>
    </source>
</evidence>
<dbReference type="InterPro" id="IPR036291">
    <property type="entry name" value="NAD(P)-bd_dom_sf"/>
</dbReference>
<dbReference type="InterPro" id="IPR001509">
    <property type="entry name" value="Epimerase_deHydtase"/>
</dbReference>
<dbReference type="GO" id="GO:0016616">
    <property type="term" value="F:oxidoreductase activity, acting on the CH-OH group of donors, NAD or NADP as acceptor"/>
    <property type="evidence" value="ECO:0007669"/>
    <property type="project" value="TreeGrafter"/>
</dbReference>
<comment type="caution">
    <text evidence="4">The sequence shown here is derived from an EMBL/GenBank/DDBJ whole genome shotgun (WGS) entry which is preliminary data.</text>
</comment>
<sequence>MSSGAVKVACVTGASGYIASWLVKLLLQRGYTVKASVRDPNDPGKTEHLHALDGAQDRLQLFKANLLEEGSFDTAVEGCEGIFHTASPFYVDVTDTRVHPLVLFLTNYDISCPCFRFFYAHEGS</sequence>
<dbReference type="PANTHER" id="PTHR10366:SF852">
    <property type="entry name" value="CINNAMOYL-COA REDUCTASE CAD2"/>
    <property type="match status" value="1"/>
</dbReference>
<dbReference type="EMBL" id="VIEB01000187">
    <property type="protein sequence ID" value="TQE01836.1"/>
    <property type="molecule type" value="Genomic_DNA"/>
</dbReference>
<evidence type="ECO:0000313" key="4">
    <source>
        <dbReference type="EMBL" id="TQE01836.1"/>
    </source>
</evidence>
<dbReference type="PANTHER" id="PTHR10366">
    <property type="entry name" value="NAD DEPENDENT EPIMERASE/DEHYDRATASE"/>
    <property type="match status" value="1"/>
</dbReference>
<dbReference type="AlphaFoldDB" id="A0A540MSQ4"/>
<dbReference type="Gene3D" id="3.40.50.720">
    <property type="entry name" value="NAD(P)-binding Rossmann-like Domain"/>
    <property type="match status" value="1"/>
</dbReference>
<evidence type="ECO:0000256" key="2">
    <source>
        <dbReference type="ARBA" id="ARBA00023002"/>
    </source>
</evidence>
<dbReference type="InterPro" id="IPR050425">
    <property type="entry name" value="NAD(P)_dehydrat-like"/>
</dbReference>
<evidence type="ECO:0000259" key="3">
    <source>
        <dbReference type="Pfam" id="PF01370"/>
    </source>
</evidence>
<evidence type="ECO:0000313" key="5">
    <source>
        <dbReference type="Proteomes" id="UP000315295"/>
    </source>
</evidence>
<dbReference type="Pfam" id="PF01370">
    <property type="entry name" value="Epimerase"/>
    <property type="match status" value="1"/>
</dbReference>
<keyword evidence="1" id="KW-0521">NADP</keyword>
<dbReference type="SUPFAM" id="SSF51735">
    <property type="entry name" value="NAD(P)-binding Rossmann-fold domains"/>
    <property type="match status" value="1"/>
</dbReference>
<dbReference type="Proteomes" id="UP000315295">
    <property type="component" value="Unassembled WGS sequence"/>
</dbReference>
<feature type="domain" description="NAD-dependent epimerase/dehydratase" evidence="3">
    <location>
        <begin position="10"/>
        <end position="103"/>
    </location>
</feature>
<protein>
    <recommendedName>
        <fullName evidence="3">NAD-dependent epimerase/dehydratase domain-containing protein</fullName>
    </recommendedName>
</protein>
<gene>
    <name evidence="4" type="ORF">C1H46_012460</name>
</gene>
<dbReference type="STRING" id="106549.A0A540MSQ4"/>
<organism evidence="4 5">
    <name type="scientific">Malus baccata</name>
    <name type="common">Siberian crab apple</name>
    <name type="synonym">Pyrus baccata</name>
    <dbReference type="NCBI Taxonomy" id="106549"/>
    <lineage>
        <taxon>Eukaryota</taxon>
        <taxon>Viridiplantae</taxon>
        <taxon>Streptophyta</taxon>
        <taxon>Embryophyta</taxon>
        <taxon>Tracheophyta</taxon>
        <taxon>Spermatophyta</taxon>
        <taxon>Magnoliopsida</taxon>
        <taxon>eudicotyledons</taxon>
        <taxon>Gunneridae</taxon>
        <taxon>Pentapetalae</taxon>
        <taxon>rosids</taxon>
        <taxon>fabids</taxon>
        <taxon>Rosales</taxon>
        <taxon>Rosaceae</taxon>
        <taxon>Amygdaloideae</taxon>
        <taxon>Maleae</taxon>
        <taxon>Malus</taxon>
    </lineage>
</organism>
<keyword evidence="2" id="KW-0560">Oxidoreductase</keyword>
<proteinExistence type="predicted"/>
<keyword evidence="5" id="KW-1185">Reference proteome</keyword>
<reference evidence="4 5" key="1">
    <citation type="journal article" date="2019" name="G3 (Bethesda)">
        <title>Sequencing of a Wild Apple (Malus baccata) Genome Unravels the Differences Between Cultivated and Wild Apple Species Regarding Disease Resistance and Cold Tolerance.</title>
        <authorList>
            <person name="Chen X."/>
        </authorList>
    </citation>
    <scope>NUCLEOTIDE SEQUENCE [LARGE SCALE GENOMIC DNA]</scope>
    <source>
        <strain evidence="5">cv. Shandingzi</strain>
        <tissue evidence="4">Leaves</tissue>
    </source>
</reference>
<name>A0A540MSQ4_MALBA</name>